<accession>A0ABY4GMN3</accession>
<dbReference type="PANTHER" id="PTHR35004:SF8">
    <property type="entry name" value="TRANSPOSASE RV3428C-RELATED"/>
    <property type="match status" value="1"/>
</dbReference>
<dbReference type="InterPro" id="IPR001584">
    <property type="entry name" value="Integrase_cat-core"/>
</dbReference>
<dbReference type="PANTHER" id="PTHR35004">
    <property type="entry name" value="TRANSPOSASE RV3428C-RELATED"/>
    <property type="match status" value="1"/>
</dbReference>
<dbReference type="InterPro" id="IPR054353">
    <property type="entry name" value="IstA-like_C"/>
</dbReference>
<dbReference type="RefSeq" id="WP_244742639.1">
    <property type="nucleotide sequence ID" value="NZ_CP095071.1"/>
</dbReference>
<dbReference type="PROSITE" id="PS50994">
    <property type="entry name" value="INTEGRASE"/>
    <property type="match status" value="1"/>
</dbReference>
<sequence length="368" mass="43531">MINYKKILQLYFDNVSQRTISSTTSHSRHTIRDVIQRANEKGLTETTDEMDNLWLFELLYPERQTFERGYYPVNWEYVHKELMKKNVTLQLLHREYKEKAKSSKKFPYSYTSFCRGYRSYASKYNLTMPIKRKPGELVEIDWIGSTLPVIDSETGIEEKAYLFVATFPYSQYFYVEAFMDMKVNNWLSAHIHAFKYFKGVPESIVPDNLKTGVTKADRYEPILNAAYQQLADHYQTVIVPARVKRPKDKPAAEGTAGYVSRYIIGALRNYQCFSVKDLNKQIHKLMEEMNHAPFQKRTGSRYLVFVQDEQPRLIPPPLRPFLLSEWRVAKVQRNYHVQIDKNYYSTPFEYVQDNVDIKLTNELVEIYF</sequence>
<dbReference type="Proteomes" id="UP000831537">
    <property type="component" value="Chromosome"/>
</dbReference>
<comment type="similarity">
    <text evidence="1">Belongs to the transposase IS21/IS408/IS1162 family.</text>
</comment>
<dbReference type="SUPFAM" id="SSF53098">
    <property type="entry name" value="Ribonuclease H-like"/>
    <property type="match status" value="1"/>
</dbReference>
<dbReference type="NCBIfam" id="NF033546">
    <property type="entry name" value="transpos_IS21"/>
    <property type="match status" value="1"/>
</dbReference>
<dbReference type="Pfam" id="PF22483">
    <property type="entry name" value="Mu-transpos_C_2"/>
    <property type="match status" value="1"/>
</dbReference>
<proteinExistence type="inferred from homology"/>
<reference evidence="3 4" key="1">
    <citation type="submission" date="2022-04" db="EMBL/GenBank/DDBJ databases">
        <title>Gracilibacillus sp. isolated from saltern.</title>
        <authorList>
            <person name="Won M."/>
            <person name="Lee C.-M."/>
            <person name="Woen H.-Y."/>
            <person name="Kwon S.-W."/>
        </authorList>
    </citation>
    <scope>NUCLEOTIDE SEQUENCE [LARGE SCALE GENOMIC DNA]</scope>
    <source>
        <strain evidence="3 4">SSPM10-3</strain>
    </source>
</reference>
<protein>
    <submittedName>
        <fullName evidence="3">IS21 family transposase</fullName>
    </submittedName>
</protein>
<organism evidence="3 4">
    <name type="scientific">Gracilibacillus salinarum</name>
    <dbReference type="NCBI Taxonomy" id="2932255"/>
    <lineage>
        <taxon>Bacteria</taxon>
        <taxon>Bacillati</taxon>
        <taxon>Bacillota</taxon>
        <taxon>Bacilli</taxon>
        <taxon>Bacillales</taxon>
        <taxon>Bacillaceae</taxon>
        <taxon>Gracilibacillus</taxon>
    </lineage>
</organism>
<evidence type="ECO:0000259" key="2">
    <source>
        <dbReference type="PROSITE" id="PS50994"/>
    </source>
</evidence>
<name>A0ABY4GMN3_9BACI</name>
<keyword evidence="4" id="KW-1185">Reference proteome</keyword>
<dbReference type="Gene3D" id="3.30.420.10">
    <property type="entry name" value="Ribonuclease H-like superfamily/Ribonuclease H"/>
    <property type="match status" value="1"/>
</dbReference>
<dbReference type="EMBL" id="CP095071">
    <property type="protein sequence ID" value="UOQ84622.1"/>
    <property type="molecule type" value="Genomic_DNA"/>
</dbReference>
<evidence type="ECO:0000256" key="1">
    <source>
        <dbReference type="ARBA" id="ARBA00009277"/>
    </source>
</evidence>
<evidence type="ECO:0000313" key="3">
    <source>
        <dbReference type="EMBL" id="UOQ84622.1"/>
    </source>
</evidence>
<evidence type="ECO:0000313" key="4">
    <source>
        <dbReference type="Proteomes" id="UP000831537"/>
    </source>
</evidence>
<feature type="domain" description="Integrase catalytic" evidence="2">
    <location>
        <begin position="130"/>
        <end position="310"/>
    </location>
</feature>
<gene>
    <name evidence="3" type="primary">istA</name>
    <name evidence="3" type="ORF">MUN87_18470</name>
</gene>
<dbReference type="InterPro" id="IPR012337">
    <property type="entry name" value="RNaseH-like_sf"/>
</dbReference>
<dbReference type="InterPro" id="IPR036397">
    <property type="entry name" value="RNaseH_sf"/>
</dbReference>